<dbReference type="EMBL" id="BPLQ01001476">
    <property type="protein sequence ID" value="GIX82102.1"/>
    <property type="molecule type" value="Genomic_DNA"/>
</dbReference>
<reference evidence="2 3" key="1">
    <citation type="submission" date="2021-06" db="EMBL/GenBank/DDBJ databases">
        <title>Caerostris darwini draft genome.</title>
        <authorList>
            <person name="Kono N."/>
            <person name="Arakawa K."/>
        </authorList>
    </citation>
    <scope>NUCLEOTIDE SEQUENCE [LARGE SCALE GENOMIC DNA]</scope>
</reference>
<comment type="caution">
    <text evidence="2">The sequence shown here is derived from an EMBL/GenBank/DDBJ whole genome shotgun (WGS) entry which is preliminary data.</text>
</comment>
<feature type="transmembrane region" description="Helical" evidence="1">
    <location>
        <begin position="17"/>
        <end position="40"/>
    </location>
</feature>
<keyword evidence="1" id="KW-1133">Transmembrane helix</keyword>
<name>A0AAV4NBB0_9ARAC</name>
<dbReference type="Proteomes" id="UP001054837">
    <property type="component" value="Unassembled WGS sequence"/>
</dbReference>
<evidence type="ECO:0000313" key="3">
    <source>
        <dbReference type="Proteomes" id="UP001054837"/>
    </source>
</evidence>
<keyword evidence="1" id="KW-0812">Transmembrane</keyword>
<keyword evidence="1" id="KW-0472">Membrane</keyword>
<proteinExistence type="predicted"/>
<feature type="transmembrane region" description="Helical" evidence="1">
    <location>
        <begin position="68"/>
        <end position="87"/>
    </location>
</feature>
<feature type="transmembrane region" description="Helical" evidence="1">
    <location>
        <begin position="99"/>
        <end position="122"/>
    </location>
</feature>
<evidence type="ECO:0000256" key="1">
    <source>
        <dbReference type="SAM" id="Phobius"/>
    </source>
</evidence>
<protein>
    <submittedName>
        <fullName evidence="2">Uncharacterized protein</fullName>
    </submittedName>
</protein>
<accession>A0AAV4NBB0</accession>
<keyword evidence="3" id="KW-1185">Reference proteome</keyword>
<evidence type="ECO:0000313" key="2">
    <source>
        <dbReference type="EMBL" id="GIX82102.1"/>
    </source>
</evidence>
<sequence>MIIQYPNWMLPDLIRHILVLFMLVAGGKSAGLVPVAGPALSQKLKSVLGMIGQTTWVTLRTRQRARKLPGFDFSAFLGGVFMTYSGTNFDTTEHPTSTSFSLTLSLSLHAVCLLSYEFLLVLSF</sequence>
<gene>
    <name evidence="2" type="ORF">CDAR_259331</name>
</gene>
<dbReference type="AlphaFoldDB" id="A0AAV4NBB0"/>
<organism evidence="2 3">
    <name type="scientific">Caerostris darwini</name>
    <dbReference type="NCBI Taxonomy" id="1538125"/>
    <lineage>
        <taxon>Eukaryota</taxon>
        <taxon>Metazoa</taxon>
        <taxon>Ecdysozoa</taxon>
        <taxon>Arthropoda</taxon>
        <taxon>Chelicerata</taxon>
        <taxon>Arachnida</taxon>
        <taxon>Araneae</taxon>
        <taxon>Araneomorphae</taxon>
        <taxon>Entelegynae</taxon>
        <taxon>Araneoidea</taxon>
        <taxon>Araneidae</taxon>
        <taxon>Caerostris</taxon>
    </lineage>
</organism>